<organism evidence="1 2">
    <name type="scientific">Panagrellus redivivus</name>
    <name type="common">Microworm</name>
    <dbReference type="NCBI Taxonomy" id="6233"/>
    <lineage>
        <taxon>Eukaryota</taxon>
        <taxon>Metazoa</taxon>
        <taxon>Ecdysozoa</taxon>
        <taxon>Nematoda</taxon>
        <taxon>Chromadorea</taxon>
        <taxon>Rhabditida</taxon>
        <taxon>Tylenchina</taxon>
        <taxon>Panagrolaimomorpha</taxon>
        <taxon>Panagrolaimoidea</taxon>
        <taxon>Panagrolaimidae</taxon>
        <taxon>Panagrellus</taxon>
    </lineage>
</organism>
<dbReference type="Proteomes" id="UP000492821">
    <property type="component" value="Unassembled WGS sequence"/>
</dbReference>
<evidence type="ECO:0000313" key="2">
    <source>
        <dbReference type="WBParaSite" id="Pan_g495.t1"/>
    </source>
</evidence>
<reference evidence="2" key="2">
    <citation type="submission" date="2020-10" db="UniProtKB">
        <authorList>
            <consortium name="WormBaseParasite"/>
        </authorList>
    </citation>
    <scope>IDENTIFICATION</scope>
</reference>
<proteinExistence type="predicted"/>
<protein>
    <submittedName>
        <fullName evidence="2">Ovule protein</fullName>
    </submittedName>
</protein>
<accession>A0A7E4VZA1</accession>
<sequence>MQQQPRPNTATSRNWFACITRLMLILHNSFILPKYIKFYNSFIFNLNQQDKTHVAPISKSSFAIESSTMTFEVVRNLRNC</sequence>
<evidence type="ECO:0000313" key="1">
    <source>
        <dbReference type="Proteomes" id="UP000492821"/>
    </source>
</evidence>
<dbReference type="AlphaFoldDB" id="A0A7E4VZA1"/>
<dbReference type="WBParaSite" id="Pan_g495.t1">
    <property type="protein sequence ID" value="Pan_g495.t1"/>
    <property type="gene ID" value="Pan_g495"/>
</dbReference>
<keyword evidence="1" id="KW-1185">Reference proteome</keyword>
<name>A0A7E4VZA1_PANRE</name>
<reference evidence="1" key="1">
    <citation type="journal article" date="2013" name="Genetics">
        <title>The draft genome and transcriptome of Panagrellus redivivus are shaped by the harsh demands of a free-living lifestyle.</title>
        <authorList>
            <person name="Srinivasan J."/>
            <person name="Dillman A.R."/>
            <person name="Macchietto M.G."/>
            <person name="Heikkinen L."/>
            <person name="Lakso M."/>
            <person name="Fracchia K.M."/>
            <person name="Antoshechkin I."/>
            <person name="Mortazavi A."/>
            <person name="Wong G."/>
            <person name="Sternberg P.W."/>
        </authorList>
    </citation>
    <scope>NUCLEOTIDE SEQUENCE [LARGE SCALE GENOMIC DNA]</scope>
    <source>
        <strain evidence="1">MT8872</strain>
    </source>
</reference>